<dbReference type="InterPro" id="IPR006171">
    <property type="entry name" value="TOPRIM_dom"/>
</dbReference>
<dbReference type="OrthoDB" id="9804262at2"/>
<dbReference type="NCBIfam" id="TIGR01051">
    <property type="entry name" value="topA_bact"/>
    <property type="match status" value="1"/>
</dbReference>
<dbReference type="EC" id="5.6.2.1" evidence="10"/>
<feature type="compositionally biased region" description="Basic and acidic residues" evidence="11">
    <location>
        <begin position="789"/>
        <end position="801"/>
    </location>
</feature>
<comment type="caution">
    <text evidence="14">The sequence shown here is derived from an EMBL/GenBank/DDBJ whole genome shotgun (WGS) entry which is preliminary data.</text>
</comment>
<dbReference type="InterPro" id="IPR013497">
    <property type="entry name" value="Topo_IA_cen"/>
</dbReference>
<evidence type="ECO:0000256" key="1">
    <source>
        <dbReference type="ARBA" id="ARBA00000213"/>
    </source>
</evidence>
<feature type="compositionally biased region" description="Basic residues" evidence="11">
    <location>
        <begin position="740"/>
        <end position="749"/>
    </location>
</feature>
<keyword evidence="5" id="KW-0862">Zinc</keyword>
<dbReference type="GO" id="GO:0006265">
    <property type="term" value="P:DNA topological change"/>
    <property type="evidence" value="ECO:0007669"/>
    <property type="project" value="UniProtKB-UniRule"/>
</dbReference>
<comment type="catalytic activity">
    <reaction evidence="1 10">
        <text>ATP-independent breakage of single-stranded DNA, followed by passage and rejoining.</text>
        <dbReference type="EC" id="5.6.2.1"/>
    </reaction>
</comment>
<dbReference type="Gene3D" id="1.10.290.10">
    <property type="entry name" value="Topoisomerase I, domain 4"/>
    <property type="match status" value="1"/>
</dbReference>
<dbReference type="InterPro" id="IPR034149">
    <property type="entry name" value="TOPRIM_TopoI"/>
</dbReference>
<dbReference type="CDD" id="cd03363">
    <property type="entry name" value="TOPRIM_TopoIA_TopoI"/>
    <property type="match status" value="1"/>
</dbReference>
<accession>R8VV53</accession>
<dbReference type="eggNOG" id="COG0550">
    <property type="taxonomic scope" value="Bacteria"/>
</dbReference>
<dbReference type="InterPro" id="IPR005733">
    <property type="entry name" value="TopoI_bac-type"/>
</dbReference>
<feature type="region of interest" description="Disordered" evidence="11">
    <location>
        <begin position="705"/>
        <end position="853"/>
    </location>
</feature>
<dbReference type="InterPro" id="IPR028612">
    <property type="entry name" value="Topoisom_1_IA"/>
</dbReference>
<dbReference type="GO" id="GO:0003677">
    <property type="term" value="F:DNA binding"/>
    <property type="evidence" value="ECO:0007669"/>
    <property type="project" value="UniProtKB-KW"/>
</dbReference>
<comment type="subunit">
    <text evidence="10">Monomer.</text>
</comment>
<keyword evidence="8 10" id="KW-0238">DNA-binding</keyword>
<keyword evidence="9 10" id="KW-0413">Isomerase</keyword>
<evidence type="ECO:0000256" key="10">
    <source>
        <dbReference type="HAMAP-Rule" id="MF_00952"/>
    </source>
</evidence>
<feature type="domain" description="Topo IA-type catalytic" evidence="13">
    <location>
        <begin position="128"/>
        <end position="566"/>
    </location>
</feature>
<dbReference type="RefSeq" id="WP_016148304.1">
    <property type="nucleotide sequence ID" value="NZ_KB976104.1"/>
</dbReference>
<dbReference type="InterPro" id="IPR013824">
    <property type="entry name" value="Topo_IA_cen_sub1"/>
</dbReference>
<dbReference type="Pfam" id="PF01751">
    <property type="entry name" value="Toprim"/>
    <property type="match status" value="1"/>
</dbReference>
<evidence type="ECO:0000256" key="5">
    <source>
        <dbReference type="ARBA" id="ARBA00022833"/>
    </source>
</evidence>
<dbReference type="InterPro" id="IPR023405">
    <property type="entry name" value="Topo_IA_core_domain"/>
</dbReference>
<dbReference type="GO" id="GO:0008270">
    <property type="term" value="F:zinc ion binding"/>
    <property type="evidence" value="ECO:0007669"/>
    <property type="project" value="UniProtKB-KW"/>
</dbReference>
<proteinExistence type="inferred from homology"/>
<dbReference type="InterPro" id="IPR013825">
    <property type="entry name" value="Topo_IA_cen_sub2"/>
</dbReference>
<sequence length="853" mass="95464">MSKLVIVESPAKAKTIGKYLGSDYVVKASMGHLRDLPRKTMGVDLEHDFEPEYGPIEGKDKIISELRKAAKEADFVYLATDPDREGEAISWHLKSLLNLKDGEYKRVTFNEITKKGVHYGIEHPRDIDVDLVDAQQARRILDRIVGYRLSPFLWRKVKRGLSAGRVQSVATRLVVDREQEIRAFQPEEYWSIEAVLRTQAGGTFTARYYGEPDGKVELKNEEQTRKIVDEVTGKPFLVSTIKKGKKKKSAAPPFTTSTLQQEASRKLNMVPRRTMSVAQELYEGVELGGEYGLTGLITYMRTDSLRLSDEATAAAAAYIQKRYGEQFYPGKPRVFKTKGAAQDAHEAIRPSNVEIEPDAVRDQLTPDQYKLYKLIWSRFVACQMADAILDTISADITSEGHIFRASGHTVAFPGFTAVYEESTDDDKQGEKGEKSESGKPLPAFDEGDSLTADKIDPAQHFTQPPARYTEASLIRAMEEKGIGRPSTYAPTIATIIDRDYVSKENRSLRPTPLGEGVTGLLVDKFKSVADYEFTANMENQLDEVEAGKVAYVQLLHTFYDGFAGALEQAEKDLDKTRIKIPDEETDVVCEKCGRKMVIKSGRFGKFLACPGFPECTNTKPMSEDTGASCPTCGAKVVKKKSARGYVYYSCETYPTCQFITWDKPLKTKCPVCDSSLFRHTDRDSKEVTDVCLREGCTYKELVKEGVSPEEAEKNRQRREARAAKAAERAAAKEAEEAEKKTKKTTRKTKKAEEAEGEEPKKKTTRKTTKKAEAAEDEEPKKKTTRKTTKKAEAAEGEEPKKKTTRKTTKKAEAAEGEEPKKTTRRTTKKAAAEGEEPKKTTRKTTKKAETEEV</sequence>
<dbReference type="PANTHER" id="PTHR42785">
    <property type="entry name" value="DNA TOPOISOMERASE, TYPE IA, CORE"/>
    <property type="match status" value="1"/>
</dbReference>
<feature type="site" description="Interaction with DNA" evidence="10">
    <location>
        <position position="154"/>
    </location>
</feature>
<dbReference type="InterPro" id="IPR013498">
    <property type="entry name" value="Topo_IA_Znf"/>
</dbReference>
<dbReference type="PROSITE" id="PS52039">
    <property type="entry name" value="TOPO_IA_2"/>
    <property type="match status" value="1"/>
</dbReference>
<evidence type="ECO:0000256" key="7">
    <source>
        <dbReference type="ARBA" id="ARBA00023029"/>
    </source>
</evidence>
<dbReference type="InterPro" id="IPR000380">
    <property type="entry name" value="Topo_IA"/>
</dbReference>
<dbReference type="Pfam" id="PF01396">
    <property type="entry name" value="Zn_ribbon_Top1"/>
    <property type="match status" value="2"/>
</dbReference>
<dbReference type="SMART" id="SM00436">
    <property type="entry name" value="TOP1Bc"/>
    <property type="match status" value="1"/>
</dbReference>
<dbReference type="HAMAP" id="MF_00952">
    <property type="entry name" value="Topoisom_1_prok"/>
    <property type="match status" value="1"/>
</dbReference>
<feature type="site" description="Interaction with DNA" evidence="10">
    <location>
        <position position="301"/>
    </location>
</feature>
<dbReference type="EMBL" id="AQOB01000008">
    <property type="protein sequence ID" value="EOQ36141.1"/>
    <property type="molecule type" value="Genomic_DNA"/>
</dbReference>
<evidence type="ECO:0000256" key="6">
    <source>
        <dbReference type="ARBA" id="ARBA00022842"/>
    </source>
</evidence>
<dbReference type="PANTHER" id="PTHR42785:SF1">
    <property type="entry name" value="DNA TOPOISOMERASE"/>
    <property type="match status" value="1"/>
</dbReference>
<dbReference type="CDD" id="cd00186">
    <property type="entry name" value="TOP1Ac"/>
    <property type="match status" value="1"/>
</dbReference>
<evidence type="ECO:0000313" key="15">
    <source>
        <dbReference type="Proteomes" id="UP000013981"/>
    </source>
</evidence>
<feature type="site" description="Interaction with DNA" evidence="10">
    <location>
        <position position="32"/>
    </location>
</feature>
<keyword evidence="6" id="KW-0460">Magnesium</keyword>
<protein>
    <recommendedName>
        <fullName evidence="10">DNA topoisomerase 1</fullName>
        <ecNumber evidence="10">5.6.2.1</ecNumber>
    </recommendedName>
    <alternativeName>
        <fullName evidence="10">DNA topoisomerase I</fullName>
    </alternativeName>
</protein>
<keyword evidence="7 10" id="KW-0799">Topoisomerase</keyword>
<dbReference type="SUPFAM" id="SSF56712">
    <property type="entry name" value="Prokaryotic type I DNA topoisomerase"/>
    <property type="match status" value="1"/>
</dbReference>
<feature type="compositionally biased region" description="Basic and acidic residues" evidence="11">
    <location>
        <begin position="809"/>
        <end position="821"/>
    </location>
</feature>
<comment type="function">
    <text evidence="10">Releases the supercoiling and torsional tension of DNA, which is introduced during the DNA replication and transcription, by transiently cleaving and rejoining one strand of the DNA duplex. Introduces a single-strand break via transesterification at a target site in duplex DNA. The scissile phosphodiester is attacked by the catalytic tyrosine of the enzyme, resulting in the formation of a DNA-(5'-phosphotyrosyl)-enzyme intermediate and the expulsion of a 3'-OH DNA strand. The free DNA strand then undergoes passage around the unbroken strand, thus removing DNA supercoils. Finally, in the religation step, the DNA 3'-OH attacks the covalent intermediate to expel the active-site tyrosine and restore the DNA phosphodiester backbone.</text>
</comment>
<keyword evidence="15" id="KW-1185">Reference proteome</keyword>
<feature type="domain" description="Toprim" evidence="12">
    <location>
        <begin position="2"/>
        <end position="112"/>
    </location>
</feature>
<evidence type="ECO:0000256" key="11">
    <source>
        <dbReference type="SAM" id="MobiDB-lite"/>
    </source>
</evidence>
<feature type="active site" description="O-(5'-phospho-DNA)-tyrosine intermediate" evidence="10">
    <location>
        <position position="299"/>
    </location>
</feature>
<evidence type="ECO:0000256" key="3">
    <source>
        <dbReference type="ARBA" id="ARBA00022723"/>
    </source>
</evidence>
<feature type="site" description="Interaction with DNA" evidence="10">
    <location>
        <position position="147"/>
    </location>
</feature>
<evidence type="ECO:0000256" key="9">
    <source>
        <dbReference type="ARBA" id="ARBA00023235"/>
    </source>
</evidence>
<dbReference type="HOGENOM" id="CLU_002929_4_3_9"/>
<feature type="compositionally biased region" description="Basic and acidic residues" evidence="11">
    <location>
        <begin position="710"/>
        <end position="739"/>
    </location>
</feature>
<organism evidence="14 15">
    <name type="scientific">Butyricicoccus pullicaecorum 1.2</name>
    <dbReference type="NCBI Taxonomy" id="1203606"/>
    <lineage>
        <taxon>Bacteria</taxon>
        <taxon>Bacillati</taxon>
        <taxon>Bacillota</taxon>
        <taxon>Clostridia</taxon>
        <taxon>Eubacteriales</taxon>
        <taxon>Butyricicoccaceae</taxon>
        <taxon>Butyricicoccus</taxon>
    </lineage>
</organism>
<evidence type="ECO:0000256" key="4">
    <source>
        <dbReference type="ARBA" id="ARBA00022771"/>
    </source>
</evidence>
<dbReference type="SMART" id="SM00437">
    <property type="entry name" value="TOP1Ac"/>
    <property type="match status" value="1"/>
</dbReference>
<dbReference type="InterPro" id="IPR013826">
    <property type="entry name" value="Topo_IA_cen_sub3"/>
</dbReference>
<feature type="compositionally biased region" description="Basic and acidic residues" evidence="11">
    <location>
        <begin position="425"/>
        <end position="437"/>
    </location>
</feature>
<dbReference type="PATRIC" id="fig|1203606.4.peg.2133"/>
<evidence type="ECO:0000259" key="12">
    <source>
        <dbReference type="PROSITE" id="PS50880"/>
    </source>
</evidence>
<feature type="compositionally biased region" description="Basic and acidic residues" evidence="11">
    <location>
        <begin position="750"/>
        <end position="761"/>
    </location>
</feature>
<feature type="site" description="Interaction with DNA" evidence="10">
    <location>
        <position position="142"/>
    </location>
</feature>
<feature type="region of interest" description="Disordered" evidence="11">
    <location>
        <begin position="421"/>
        <end position="449"/>
    </location>
</feature>
<dbReference type="PRINTS" id="PR00417">
    <property type="entry name" value="PRTPISMRASEI"/>
</dbReference>
<keyword evidence="4" id="KW-0863">Zinc-finger</keyword>
<dbReference type="SMART" id="SM00493">
    <property type="entry name" value="TOPRIM"/>
    <property type="match status" value="1"/>
</dbReference>
<feature type="compositionally biased region" description="Basic and acidic residues" evidence="11">
    <location>
        <begin position="830"/>
        <end position="839"/>
    </location>
</feature>
<evidence type="ECO:0000259" key="13">
    <source>
        <dbReference type="PROSITE" id="PS52039"/>
    </source>
</evidence>
<feature type="site" description="Interaction with DNA" evidence="10">
    <location>
        <position position="138"/>
    </location>
</feature>
<dbReference type="AlphaFoldDB" id="R8VV53"/>
<dbReference type="Proteomes" id="UP000013981">
    <property type="component" value="Unassembled WGS sequence"/>
</dbReference>
<comment type="similarity">
    <text evidence="2 10">Belongs to the type IA topoisomerase family.</text>
</comment>
<dbReference type="GO" id="GO:0005694">
    <property type="term" value="C:chromosome"/>
    <property type="evidence" value="ECO:0007669"/>
    <property type="project" value="InterPro"/>
</dbReference>
<dbReference type="Gene3D" id="1.10.460.10">
    <property type="entry name" value="Topoisomerase I, domain 2"/>
    <property type="match status" value="1"/>
</dbReference>
<feature type="compositionally biased region" description="Basic and acidic residues" evidence="11">
    <location>
        <begin position="769"/>
        <end position="781"/>
    </location>
</feature>
<dbReference type="PROSITE" id="PS50880">
    <property type="entry name" value="TOPRIM"/>
    <property type="match status" value="1"/>
</dbReference>
<evidence type="ECO:0000256" key="2">
    <source>
        <dbReference type="ARBA" id="ARBA00009446"/>
    </source>
</evidence>
<dbReference type="InterPro" id="IPR003602">
    <property type="entry name" value="Topo_IA_DNA-bd_dom"/>
</dbReference>
<keyword evidence="3" id="KW-0479">Metal-binding</keyword>
<name>R8VV53_9FIRM</name>
<feature type="site" description="Interaction with DNA" evidence="10">
    <location>
        <position position="498"/>
    </location>
</feature>
<gene>
    <name evidence="10" type="primary">topA</name>
    <name evidence="14" type="ORF">HMPREF1526_02173</name>
</gene>
<dbReference type="GO" id="GO:0003917">
    <property type="term" value="F:DNA topoisomerase type I (single strand cut, ATP-independent) activity"/>
    <property type="evidence" value="ECO:0007669"/>
    <property type="project" value="UniProtKB-UniRule"/>
</dbReference>
<feature type="site" description="Interaction with DNA" evidence="10">
    <location>
        <position position="139"/>
    </location>
</feature>
<dbReference type="Gene3D" id="3.40.50.140">
    <property type="match status" value="1"/>
</dbReference>
<feature type="region of interest" description="Interaction with DNA" evidence="10">
    <location>
        <begin position="162"/>
        <end position="167"/>
    </location>
</feature>
<dbReference type="InterPro" id="IPR003601">
    <property type="entry name" value="Topo_IA_2"/>
</dbReference>
<dbReference type="Gene3D" id="2.70.20.10">
    <property type="entry name" value="Topoisomerase I, domain 3"/>
    <property type="match status" value="1"/>
</dbReference>
<dbReference type="Gene3D" id="3.30.65.10">
    <property type="entry name" value="Bacterial Topoisomerase I, domain 1"/>
    <property type="match status" value="2"/>
</dbReference>
<dbReference type="Pfam" id="PF01131">
    <property type="entry name" value="Topoisom_bac"/>
    <property type="match status" value="1"/>
</dbReference>
<evidence type="ECO:0000256" key="8">
    <source>
        <dbReference type="ARBA" id="ARBA00023125"/>
    </source>
</evidence>
<evidence type="ECO:0000313" key="14">
    <source>
        <dbReference type="EMBL" id="EOQ36141.1"/>
    </source>
</evidence>
<reference evidence="14 15" key="1">
    <citation type="submission" date="2013-01" db="EMBL/GenBank/DDBJ databases">
        <title>The Genome Sequence of Butyricicoccus pullicaecorum 1.2.</title>
        <authorList>
            <consortium name="The Broad Institute Genome Sequencing Platform"/>
            <person name="Earl A."/>
            <person name="Ward D."/>
            <person name="Feldgarden M."/>
            <person name="Gevers D."/>
            <person name="Van Immerseel F."/>
            <person name="Eeckhaut V."/>
            <person name="Walker B."/>
            <person name="Young S.K."/>
            <person name="Zeng Q."/>
            <person name="Gargeya S."/>
            <person name="Fitzgerald M."/>
            <person name="Haas B."/>
            <person name="Abouelleil A."/>
            <person name="Alvarado L."/>
            <person name="Arachchi H.M."/>
            <person name="Berlin A.M."/>
            <person name="Chapman S.B."/>
            <person name="Dewar J."/>
            <person name="Goldberg J."/>
            <person name="Griggs A."/>
            <person name="Gujja S."/>
            <person name="Hansen M."/>
            <person name="Howarth C."/>
            <person name="Imamovic A."/>
            <person name="Larimer J."/>
            <person name="McCowan C."/>
            <person name="Murphy C."/>
            <person name="Neiman D."/>
            <person name="Pearson M."/>
            <person name="Priest M."/>
            <person name="Roberts A."/>
            <person name="Saif S."/>
            <person name="Shea T."/>
            <person name="Sisk P."/>
            <person name="Sykes S."/>
            <person name="Wortman J."/>
            <person name="Nusbaum C."/>
            <person name="Birren B."/>
        </authorList>
    </citation>
    <scope>NUCLEOTIDE SEQUENCE [LARGE SCALE GENOMIC DNA]</scope>
    <source>
        <strain evidence="14 15">1.2</strain>
    </source>
</reference>
<dbReference type="SUPFAM" id="SSF57783">
    <property type="entry name" value="Zinc beta-ribbon"/>
    <property type="match status" value="1"/>
</dbReference>